<sequence length="236" mass="26643">MRKGLLIFFTLLYAFTNAQVRIGLQGGYNSAHISPRHSSSVIFRNESSSISYDYTTSSFRGFQAGAVAELTLAHDWFLRSGLLVDGKGTRLKKIGFSDTSTRFIELLYIEVPVSLVHNWKIGERLDAFGGVGLYAARAFRGVEKGEGNTPGISYYLYNRVKFTSRNEENGSVPTRIIPIDYGATAIAGLEWQRIQLLVSYFQGFQRVFPKSLIFQEKYTNRVLGFSAVYLFNIKRK</sequence>
<evidence type="ECO:0000259" key="1">
    <source>
        <dbReference type="Pfam" id="PF13568"/>
    </source>
</evidence>
<dbReference type="EMBL" id="BJYT01000005">
    <property type="protein sequence ID" value="GEO09244.1"/>
    <property type="molecule type" value="Genomic_DNA"/>
</dbReference>
<dbReference type="Pfam" id="PF13568">
    <property type="entry name" value="OMP_b-brl_2"/>
    <property type="match status" value="1"/>
</dbReference>
<dbReference type="AlphaFoldDB" id="A0A512BB96"/>
<comment type="caution">
    <text evidence="2">The sequence shown here is derived from an EMBL/GenBank/DDBJ whole genome shotgun (WGS) entry which is preliminary data.</text>
</comment>
<reference evidence="2 3" key="1">
    <citation type="submission" date="2019-07" db="EMBL/GenBank/DDBJ databases">
        <title>Whole genome shotgun sequence of Segetibacter aerophilus NBRC 106135.</title>
        <authorList>
            <person name="Hosoyama A."/>
            <person name="Uohara A."/>
            <person name="Ohji S."/>
            <person name="Ichikawa N."/>
        </authorList>
    </citation>
    <scope>NUCLEOTIDE SEQUENCE [LARGE SCALE GENOMIC DNA]</scope>
    <source>
        <strain evidence="2 3">NBRC 106135</strain>
    </source>
</reference>
<protein>
    <recommendedName>
        <fullName evidence="1">Outer membrane protein beta-barrel domain-containing protein</fullName>
    </recommendedName>
</protein>
<accession>A0A512BB96</accession>
<organism evidence="2 3">
    <name type="scientific">Segetibacter aerophilus</name>
    <dbReference type="NCBI Taxonomy" id="670293"/>
    <lineage>
        <taxon>Bacteria</taxon>
        <taxon>Pseudomonadati</taxon>
        <taxon>Bacteroidota</taxon>
        <taxon>Chitinophagia</taxon>
        <taxon>Chitinophagales</taxon>
        <taxon>Chitinophagaceae</taxon>
        <taxon>Segetibacter</taxon>
    </lineage>
</organism>
<gene>
    <name evidence="2" type="ORF">SAE01_17400</name>
</gene>
<dbReference type="OrthoDB" id="1011748at2"/>
<dbReference type="Proteomes" id="UP000321513">
    <property type="component" value="Unassembled WGS sequence"/>
</dbReference>
<evidence type="ECO:0000313" key="2">
    <source>
        <dbReference type="EMBL" id="GEO09244.1"/>
    </source>
</evidence>
<dbReference type="RefSeq" id="WP_147203367.1">
    <property type="nucleotide sequence ID" value="NZ_BJYT01000005.1"/>
</dbReference>
<feature type="domain" description="Outer membrane protein beta-barrel" evidence="1">
    <location>
        <begin position="19"/>
        <end position="205"/>
    </location>
</feature>
<dbReference type="InterPro" id="IPR025665">
    <property type="entry name" value="Beta-barrel_OMP_2"/>
</dbReference>
<proteinExistence type="predicted"/>
<evidence type="ECO:0000313" key="3">
    <source>
        <dbReference type="Proteomes" id="UP000321513"/>
    </source>
</evidence>
<keyword evidence="3" id="KW-1185">Reference proteome</keyword>
<name>A0A512BB96_9BACT</name>